<evidence type="ECO:0000256" key="5">
    <source>
        <dbReference type="SAM" id="MobiDB-lite"/>
    </source>
</evidence>
<keyword evidence="7" id="KW-0732">Signal</keyword>
<evidence type="ECO:0000256" key="3">
    <source>
        <dbReference type="ARBA" id="ARBA00022989"/>
    </source>
</evidence>
<feature type="region of interest" description="Disordered" evidence="5">
    <location>
        <begin position="189"/>
        <end position="294"/>
    </location>
</feature>
<protein>
    <submittedName>
        <fullName evidence="8">Uncharacterized protein</fullName>
    </submittedName>
</protein>
<dbReference type="OrthoDB" id="4157427at2759"/>
<feature type="chain" id="PRO_5028848234" evidence="7">
    <location>
        <begin position="22"/>
        <end position="294"/>
    </location>
</feature>
<name>A0A7H8QQW0_TALRU</name>
<organism evidence="8 9">
    <name type="scientific">Talaromyces rugulosus</name>
    <name type="common">Penicillium rugulosum</name>
    <dbReference type="NCBI Taxonomy" id="121627"/>
    <lineage>
        <taxon>Eukaryota</taxon>
        <taxon>Fungi</taxon>
        <taxon>Dikarya</taxon>
        <taxon>Ascomycota</taxon>
        <taxon>Pezizomycotina</taxon>
        <taxon>Eurotiomycetes</taxon>
        <taxon>Eurotiomycetidae</taxon>
        <taxon>Eurotiales</taxon>
        <taxon>Trichocomaceae</taxon>
        <taxon>Talaromyces</taxon>
        <taxon>Talaromyces sect. Islandici</taxon>
    </lineage>
</organism>
<reference evidence="9" key="1">
    <citation type="submission" date="2020-06" db="EMBL/GenBank/DDBJ databases">
        <title>A chromosome-scale genome assembly of Talaromyces rugulosus W13939.</title>
        <authorList>
            <person name="Wang B."/>
            <person name="Guo L."/>
            <person name="Ye K."/>
            <person name="Wang L."/>
        </authorList>
    </citation>
    <scope>NUCLEOTIDE SEQUENCE [LARGE SCALE GENOMIC DNA]</scope>
    <source>
        <strain evidence="9">W13939</strain>
    </source>
</reference>
<dbReference type="GO" id="GO:0071944">
    <property type="term" value="C:cell periphery"/>
    <property type="evidence" value="ECO:0007669"/>
    <property type="project" value="UniProtKB-ARBA"/>
</dbReference>
<keyword evidence="2 6" id="KW-0812">Transmembrane</keyword>
<feature type="compositionally biased region" description="Gly residues" evidence="5">
    <location>
        <begin position="220"/>
        <end position="230"/>
    </location>
</feature>
<evidence type="ECO:0000313" key="9">
    <source>
        <dbReference type="Proteomes" id="UP000509510"/>
    </source>
</evidence>
<feature type="signal peptide" evidence="7">
    <location>
        <begin position="1"/>
        <end position="21"/>
    </location>
</feature>
<dbReference type="KEGG" id="trg:TRUGW13939_03458"/>
<dbReference type="EMBL" id="CP055899">
    <property type="protein sequence ID" value="QKX56357.1"/>
    <property type="molecule type" value="Genomic_DNA"/>
</dbReference>
<evidence type="ECO:0000256" key="1">
    <source>
        <dbReference type="ARBA" id="ARBA00004167"/>
    </source>
</evidence>
<comment type="subcellular location">
    <subcellularLocation>
        <location evidence="1">Membrane</location>
        <topology evidence="1">Single-pass membrane protein</topology>
    </subcellularLocation>
</comment>
<evidence type="ECO:0000256" key="4">
    <source>
        <dbReference type="ARBA" id="ARBA00023136"/>
    </source>
</evidence>
<evidence type="ECO:0000256" key="6">
    <source>
        <dbReference type="SAM" id="Phobius"/>
    </source>
</evidence>
<evidence type="ECO:0000256" key="7">
    <source>
        <dbReference type="SAM" id="SignalP"/>
    </source>
</evidence>
<dbReference type="PANTHER" id="PTHR15549">
    <property type="entry name" value="PAIRED IMMUNOGLOBULIN-LIKE TYPE 2 RECEPTOR"/>
    <property type="match status" value="1"/>
</dbReference>
<dbReference type="RefSeq" id="XP_035342535.1">
    <property type="nucleotide sequence ID" value="XM_035486642.1"/>
</dbReference>
<dbReference type="AlphaFoldDB" id="A0A7H8QQW0"/>
<sequence length="294" mass="30327">MHRLQAFFALLVALFASSAFSSVISTFSDDKCKDSFQVFNGPNGYPNGSCVALKSHGAFDSFQVTQLDLDCGVTIYHKDSISGSPCSDESPILADIGVCYNSSWVYFSIDNCQTPESTTSSPSTATATTLSTSASTASSSTTAATTSSSSGGGSSTNVGAIVGGVVGGVVGLALIALAAWFLWLRNGRSRSQPPTSPRGSLPDLAYPTKKGSVPGDISETGGGGGGGGAGSSVIGAVISDTTNTTNQRVHELEPSPNRVEMPTTGTWTKYELSNTEASREEPKFYAELPGNNKQ</sequence>
<feature type="compositionally biased region" description="Polar residues" evidence="5">
    <location>
        <begin position="263"/>
        <end position="276"/>
    </location>
</feature>
<proteinExistence type="predicted"/>
<keyword evidence="3 6" id="KW-1133">Transmembrane helix</keyword>
<dbReference type="GeneID" id="55990963"/>
<keyword evidence="9" id="KW-1185">Reference proteome</keyword>
<dbReference type="GO" id="GO:0016020">
    <property type="term" value="C:membrane"/>
    <property type="evidence" value="ECO:0007669"/>
    <property type="project" value="UniProtKB-SubCell"/>
</dbReference>
<evidence type="ECO:0000256" key="2">
    <source>
        <dbReference type="ARBA" id="ARBA00022692"/>
    </source>
</evidence>
<keyword evidence="4 6" id="KW-0472">Membrane</keyword>
<feature type="transmembrane region" description="Helical" evidence="6">
    <location>
        <begin position="158"/>
        <end position="183"/>
    </location>
</feature>
<evidence type="ECO:0000313" key="8">
    <source>
        <dbReference type="EMBL" id="QKX56357.1"/>
    </source>
</evidence>
<dbReference type="InterPro" id="IPR051694">
    <property type="entry name" value="Immunoregulatory_rcpt-like"/>
</dbReference>
<gene>
    <name evidence="8" type="ORF">TRUGW13939_03458</name>
</gene>
<feature type="compositionally biased region" description="Low complexity" evidence="5">
    <location>
        <begin position="117"/>
        <end position="154"/>
    </location>
</feature>
<dbReference type="Proteomes" id="UP000509510">
    <property type="component" value="Chromosome II"/>
</dbReference>
<feature type="region of interest" description="Disordered" evidence="5">
    <location>
        <begin position="116"/>
        <end position="154"/>
    </location>
</feature>
<accession>A0A7H8QQW0</accession>